<evidence type="ECO:0000256" key="7">
    <source>
        <dbReference type="ARBA" id="ARBA00035399"/>
    </source>
</evidence>
<dbReference type="Gene3D" id="6.10.330.20">
    <property type="match status" value="1"/>
</dbReference>
<evidence type="ECO:0000256" key="2">
    <source>
        <dbReference type="ARBA" id="ARBA00009254"/>
    </source>
</evidence>
<comment type="subcellular location">
    <subcellularLocation>
        <location evidence="1">Mitochondrion</location>
    </subcellularLocation>
</comment>
<dbReference type="Proteomes" id="UP001244011">
    <property type="component" value="Unassembled WGS sequence"/>
</dbReference>
<dbReference type="GO" id="GO:0032543">
    <property type="term" value="P:mitochondrial translation"/>
    <property type="evidence" value="ECO:0007669"/>
    <property type="project" value="TreeGrafter"/>
</dbReference>
<dbReference type="Pfam" id="PF06984">
    <property type="entry name" value="MRP-L47"/>
    <property type="match status" value="1"/>
</dbReference>
<dbReference type="RefSeq" id="XP_060282941.1">
    <property type="nucleotide sequence ID" value="XM_060428026.1"/>
</dbReference>
<feature type="compositionally biased region" description="Polar residues" evidence="8">
    <location>
        <begin position="276"/>
        <end position="287"/>
    </location>
</feature>
<feature type="region of interest" description="Disordered" evidence="8">
    <location>
        <begin position="217"/>
        <end position="287"/>
    </location>
</feature>
<keyword evidence="4" id="KW-0496">Mitochondrion</keyword>
<evidence type="ECO:0000256" key="3">
    <source>
        <dbReference type="ARBA" id="ARBA00022980"/>
    </source>
</evidence>
<evidence type="ECO:0000256" key="6">
    <source>
        <dbReference type="ARBA" id="ARBA00035289"/>
    </source>
</evidence>
<proteinExistence type="inferred from homology"/>
<feature type="compositionally biased region" description="Basic and acidic residues" evidence="8">
    <location>
        <begin position="245"/>
        <end position="269"/>
    </location>
</feature>
<reference evidence="9" key="1">
    <citation type="submission" date="2023-06" db="EMBL/GenBank/DDBJ databases">
        <title>Genome-scale phylogeny and comparative genomics of the fungal order Sordariales.</title>
        <authorList>
            <consortium name="Lawrence Berkeley National Laboratory"/>
            <person name="Hensen N."/>
            <person name="Bonometti L."/>
            <person name="Westerberg I."/>
            <person name="Brannstrom I.O."/>
            <person name="Guillou S."/>
            <person name="Cros-Aarteil S."/>
            <person name="Calhoun S."/>
            <person name="Haridas S."/>
            <person name="Kuo A."/>
            <person name="Mondo S."/>
            <person name="Pangilinan J."/>
            <person name="Riley R."/>
            <person name="Labutti K."/>
            <person name="Andreopoulos B."/>
            <person name="Lipzen A."/>
            <person name="Chen C."/>
            <person name="Yanf M."/>
            <person name="Daum C."/>
            <person name="Ng V."/>
            <person name="Clum A."/>
            <person name="Steindorff A."/>
            <person name="Ohm R."/>
            <person name="Martin F."/>
            <person name="Silar P."/>
            <person name="Natvig D."/>
            <person name="Lalanne C."/>
            <person name="Gautier V."/>
            <person name="Ament-Velasquez S.L."/>
            <person name="Kruys A."/>
            <person name="Hutchinson M.I."/>
            <person name="Powell A.J."/>
            <person name="Barry K."/>
            <person name="Miller A.N."/>
            <person name="Grigoriev I.V."/>
            <person name="Debuchy R."/>
            <person name="Gladieux P."/>
            <person name="Thoren M.H."/>
            <person name="Johannesson H."/>
        </authorList>
    </citation>
    <scope>NUCLEOTIDE SEQUENCE</scope>
    <source>
        <strain evidence="9">8032-3</strain>
    </source>
</reference>
<dbReference type="InterPro" id="IPR038340">
    <property type="entry name" value="MRP-L47_sf"/>
</dbReference>
<sequence>MASSRAVRPSLAAILLPSSRPTSSSTAAAALLLPRKTQQNGNQVSRFSTSPTLLKRHTYAGARKTRDNNKHRGESTIRRTGPRWRLSVSDEPLPRPVAPKDLPQVETDPNHGLWDFFYDKTTTVNPPTQDSQHGRPWSVEELRHKSWDDLHKLWWVCVKERNRIATSSYEREKLSLGFGAAEAQKRDAMVRMTMRAIKHTLTERFYVWEDAVKLAEEDPEVDLSGNGNAYTPMEYLEEEEEGEGERDLHGSRGSEEQQLADQDKEKASEVDPSALPASQTPRDSARV</sequence>
<accession>A0AAJ0C0B3</accession>
<dbReference type="AlphaFoldDB" id="A0AAJ0C0B3"/>
<comment type="similarity">
    <text evidence="2">Belongs to the universal ribosomal protein uL29 family.</text>
</comment>
<dbReference type="InterPro" id="IPR010729">
    <property type="entry name" value="Ribosomal_uL29_mit"/>
</dbReference>
<comment type="caution">
    <text evidence="9">The sequence shown here is derived from an EMBL/GenBank/DDBJ whole genome shotgun (WGS) entry which is preliminary data.</text>
</comment>
<dbReference type="GO" id="GO:0003735">
    <property type="term" value="F:structural constituent of ribosome"/>
    <property type="evidence" value="ECO:0007669"/>
    <property type="project" value="InterPro"/>
</dbReference>
<evidence type="ECO:0000313" key="10">
    <source>
        <dbReference type="Proteomes" id="UP001244011"/>
    </source>
</evidence>
<dbReference type="GO" id="GO:0005762">
    <property type="term" value="C:mitochondrial large ribosomal subunit"/>
    <property type="evidence" value="ECO:0007669"/>
    <property type="project" value="TreeGrafter"/>
</dbReference>
<evidence type="ECO:0000256" key="8">
    <source>
        <dbReference type="SAM" id="MobiDB-lite"/>
    </source>
</evidence>
<feature type="compositionally biased region" description="Basic and acidic residues" evidence="8">
    <location>
        <begin position="64"/>
        <end position="77"/>
    </location>
</feature>
<name>A0AAJ0C0B3_9PEZI</name>
<organism evidence="9 10">
    <name type="scientific">Phialemonium atrogriseum</name>
    <dbReference type="NCBI Taxonomy" id="1093897"/>
    <lineage>
        <taxon>Eukaryota</taxon>
        <taxon>Fungi</taxon>
        <taxon>Dikarya</taxon>
        <taxon>Ascomycota</taxon>
        <taxon>Pezizomycotina</taxon>
        <taxon>Sordariomycetes</taxon>
        <taxon>Sordariomycetidae</taxon>
        <taxon>Cephalothecales</taxon>
        <taxon>Cephalothecaceae</taxon>
        <taxon>Phialemonium</taxon>
    </lineage>
</organism>
<dbReference type="EMBL" id="MU839010">
    <property type="protein sequence ID" value="KAK1766728.1"/>
    <property type="molecule type" value="Genomic_DNA"/>
</dbReference>
<evidence type="ECO:0000256" key="5">
    <source>
        <dbReference type="ARBA" id="ARBA00023274"/>
    </source>
</evidence>
<dbReference type="PANTHER" id="PTHR21183">
    <property type="entry name" value="RIBOSOMAL PROTEIN L47, MITOCHONDRIAL-RELATED"/>
    <property type="match status" value="1"/>
</dbReference>
<evidence type="ECO:0000256" key="1">
    <source>
        <dbReference type="ARBA" id="ARBA00004173"/>
    </source>
</evidence>
<feature type="compositionally biased region" description="Acidic residues" evidence="8">
    <location>
        <begin position="235"/>
        <end position="244"/>
    </location>
</feature>
<feature type="region of interest" description="Disordered" evidence="8">
    <location>
        <begin position="61"/>
        <end position="80"/>
    </location>
</feature>
<keyword evidence="3 9" id="KW-0689">Ribosomal protein</keyword>
<protein>
    <recommendedName>
        <fullName evidence="6">Large ribosomal subunit protein uL29m</fullName>
    </recommendedName>
    <alternativeName>
        <fullName evidence="7">54S ribosomal protein L4, mitochondrial</fullName>
    </alternativeName>
</protein>
<evidence type="ECO:0000313" key="9">
    <source>
        <dbReference type="EMBL" id="KAK1766728.1"/>
    </source>
</evidence>
<evidence type="ECO:0000256" key="4">
    <source>
        <dbReference type="ARBA" id="ARBA00023128"/>
    </source>
</evidence>
<gene>
    <name evidence="9" type="ORF">QBC33DRAFT_540019</name>
</gene>
<keyword evidence="10" id="KW-1185">Reference proteome</keyword>
<keyword evidence="5" id="KW-0687">Ribonucleoprotein</keyword>
<dbReference type="PANTHER" id="PTHR21183:SF18">
    <property type="entry name" value="LARGE RIBOSOMAL SUBUNIT PROTEIN UL29M"/>
    <property type="match status" value="1"/>
</dbReference>
<feature type="region of interest" description="Disordered" evidence="8">
    <location>
        <begin position="86"/>
        <end position="105"/>
    </location>
</feature>
<dbReference type="GeneID" id="85311213"/>